<organism evidence="1 2">
    <name type="scientific">Salix koriyanagi</name>
    <dbReference type="NCBI Taxonomy" id="2511006"/>
    <lineage>
        <taxon>Eukaryota</taxon>
        <taxon>Viridiplantae</taxon>
        <taxon>Streptophyta</taxon>
        <taxon>Embryophyta</taxon>
        <taxon>Tracheophyta</taxon>
        <taxon>Spermatophyta</taxon>
        <taxon>Magnoliopsida</taxon>
        <taxon>eudicotyledons</taxon>
        <taxon>Gunneridae</taxon>
        <taxon>Pentapetalae</taxon>
        <taxon>rosids</taxon>
        <taxon>fabids</taxon>
        <taxon>Malpighiales</taxon>
        <taxon>Salicaceae</taxon>
        <taxon>Saliceae</taxon>
        <taxon>Salix</taxon>
    </lineage>
</organism>
<dbReference type="Proteomes" id="UP001151752">
    <property type="component" value="Chromosome 5"/>
</dbReference>
<keyword evidence="2" id="KW-1185">Reference proteome</keyword>
<protein>
    <submittedName>
        <fullName evidence="1">Uncharacterized protein</fullName>
    </submittedName>
</protein>
<reference evidence="1" key="1">
    <citation type="submission" date="2022-11" db="EMBL/GenBank/DDBJ databases">
        <authorList>
            <person name="Hyden B.L."/>
            <person name="Feng K."/>
            <person name="Yates T."/>
            <person name="Jawdy S."/>
            <person name="Smart L.B."/>
            <person name="Muchero W."/>
        </authorList>
    </citation>
    <scope>NUCLEOTIDE SEQUENCE</scope>
    <source>
        <tissue evidence="1">Shoot tip</tissue>
    </source>
</reference>
<gene>
    <name evidence="1" type="ORF">OIU74_020370</name>
</gene>
<evidence type="ECO:0000313" key="2">
    <source>
        <dbReference type="Proteomes" id="UP001151752"/>
    </source>
</evidence>
<comment type="caution">
    <text evidence="1">The sequence shown here is derived from an EMBL/GenBank/DDBJ whole genome shotgun (WGS) entry which is preliminary data.</text>
</comment>
<sequence>MVFTRHHCSQTLGSTGAIRIEGRFTPPY</sequence>
<name>A0A9Q0P5S2_9ROSI</name>
<dbReference type="AlphaFoldDB" id="A0A9Q0P5S2"/>
<proteinExistence type="predicted"/>
<reference evidence="1" key="2">
    <citation type="journal article" date="2023" name="Int. J. Mol. Sci.">
        <title>De Novo Assembly and Annotation of 11 Diverse Shrub Willow (Salix) Genomes Reveals Novel Gene Organization in Sex-Linked Regions.</title>
        <authorList>
            <person name="Hyden B."/>
            <person name="Feng K."/>
            <person name="Yates T.B."/>
            <person name="Jawdy S."/>
            <person name="Cereghino C."/>
            <person name="Smart L.B."/>
            <person name="Muchero W."/>
        </authorList>
    </citation>
    <scope>NUCLEOTIDE SEQUENCE</scope>
    <source>
        <tissue evidence="1">Shoot tip</tissue>
    </source>
</reference>
<dbReference type="EMBL" id="JAPFFM010000020">
    <property type="protein sequence ID" value="KAJ6682108.1"/>
    <property type="molecule type" value="Genomic_DNA"/>
</dbReference>
<accession>A0A9Q0P5S2</accession>
<evidence type="ECO:0000313" key="1">
    <source>
        <dbReference type="EMBL" id="KAJ6682108.1"/>
    </source>
</evidence>